<dbReference type="InterPro" id="IPR007325">
    <property type="entry name" value="KFase/CYL"/>
</dbReference>
<dbReference type="InterPro" id="IPR006311">
    <property type="entry name" value="TAT_signal"/>
</dbReference>
<dbReference type="Proteomes" id="UP000712673">
    <property type="component" value="Unassembled WGS sequence"/>
</dbReference>
<feature type="region of interest" description="Disordered" evidence="1">
    <location>
        <begin position="16"/>
        <end position="37"/>
    </location>
</feature>
<name>A0A937W7P0_UNCTE</name>
<dbReference type="SUPFAM" id="SSF102198">
    <property type="entry name" value="Putative cyclase"/>
    <property type="match status" value="1"/>
</dbReference>
<sequence>MQPGWLTQFFAHQHDGSCQHMDTTDSGETPEPDGSVSRRAFVKGGLVAGMAAGVAASSVSSPPAAEAQAAKNVLGDAWWPSPWGADDEIGASQRITPAKVLEAAKLIKTGKIYRLGMNIEVGIPLFGQRHVSMTIPGGPTGGPFGDHKLMYNDEMFSGEIGQVGSQFDGLGHIAAYVGNEIRYYNGFTQEQVGGAYGLKKLGIHNVKPFFTRGILLDILSLKGGERLPMGYVITVDDIQQALSKQNIKAPAEGDVVLFRTGHIKLWKKDNVEFNKGHAGPGETAARWLAERKVACVGADTWAVEAVPGESEQRPFACHVILVVMHGIHIIENQYLEELAQDKVYEFAWSFNPLPLVGATGSPGNAVALA</sequence>
<dbReference type="GO" id="GO:0019441">
    <property type="term" value="P:L-tryptophan catabolic process to kynurenine"/>
    <property type="evidence" value="ECO:0007669"/>
    <property type="project" value="InterPro"/>
</dbReference>
<evidence type="ECO:0000313" key="2">
    <source>
        <dbReference type="EMBL" id="MBM3226582.1"/>
    </source>
</evidence>
<reference evidence="2" key="1">
    <citation type="submission" date="2019-03" db="EMBL/GenBank/DDBJ databases">
        <title>Lake Tanganyika Metagenome-Assembled Genomes (MAGs).</title>
        <authorList>
            <person name="Tran P."/>
        </authorList>
    </citation>
    <scope>NUCLEOTIDE SEQUENCE</scope>
    <source>
        <strain evidence="2">K_DeepCast_65m_m2_066</strain>
    </source>
</reference>
<comment type="caution">
    <text evidence="2">The sequence shown here is derived from an EMBL/GenBank/DDBJ whole genome shotgun (WGS) entry which is preliminary data.</text>
</comment>
<evidence type="ECO:0000313" key="3">
    <source>
        <dbReference type="Proteomes" id="UP000712673"/>
    </source>
</evidence>
<dbReference type="AlphaFoldDB" id="A0A937W7P0"/>
<proteinExistence type="predicted"/>
<dbReference type="InterPro" id="IPR037175">
    <property type="entry name" value="KFase_sf"/>
</dbReference>
<evidence type="ECO:0000256" key="1">
    <source>
        <dbReference type="SAM" id="MobiDB-lite"/>
    </source>
</evidence>
<gene>
    <name evidence="2" type="ORF">FJZ47_22695</name>
</gene>
<organism evidence="2 3">
    <name type="scientific">Tectimicrobiota bacterium</name>
    <dbReference type="NCBI Taxonomy" id="2528274"/>
    <lineage>
        <taxon>Bacteria</taxon>
        <taxon>Pseudomonadati</taxon>
        <taxon>Nitrospinota/Tectimicrobiota group</taxon>
        <taxon>Candidatus Tectimicrobiota</taxon>
    </lineage>
</organism>
<protein>
    <submittedName>
        <fullName evidence="2">Cyclase family protein</fullName>
    </submittedName>
</protein>
<dbReference type="Pfam" id="PF04199">
    <property type="entry name" value="Cyclase"/>
    <property type="match status" value="1"/>
</dbReference>
<dbReference type="GO" id="GO:0004061">
    <property type="term" value="F:arylformamidase activity"/>
    <property type="evidence" value="ECO:0007669"/>
    <property type="project" value="InterPro"/>
</dbReference>
<dbReference type="PROSITE" id="PS51318">
    <property type="entry name" value="TAT"/>
    <property type="match status" value="1"/>
</dbReference>
<accession>A0A937W7P0</accession>
<dbReference type="EMBL" id="VGLS01000962">
    <property type="protein sequence ID" value="MBM3226582.1"/>
    <property type="molecule type" value="Genomic_DNA"/>
</dbReference>
<dbReference type="PANTHER" id="PTHR34861:SF10">
    <property type="entry name" value="CYCLASE"/>
    <property type="match status" value="1"/>
</dbReference>
<dbReference type="Gene3D" id="3.50.30.50">
    <property type="entry name" value="Putative cyclase"/>
    <property type="match status" value="1"/>
</dbReference>
<dbReference type="PANTHER" id="PTHR34861">
    <property type="match status" value="1"/>
</dbReference>